<keyword evidence="5" id="KW-0997">Cell inner membrane</keyword>
<evidence type="ECO:0000256" key="4">
    <source>
        <dbReference type="ARBA" id="ARBA00022500"/>
    </source>
</evidence>
<comment type="similarity">
    <text evidence="10">Belongs to the methyl-accepting chemotaxis (MCP) protein family.</text>
</comment>
<dbReference type="RefSeq" id="WP_168524421.1">
    <property type="nucleotide sequence ID" value="NZ_CALYLA010000025.1"/>
</dbReference>
<dbReference type="Pfam" id="PF00672">
    <property type="entry name" value="HAMP"/>
    <property type="match status" value="1"/>
</dbReference>
<dbReference type="PROSITE" id="PS50885">
    <property type="entry name" value="HAMP"/>
    <property type="match status" value="1"/>
</dbReference>
<accession>A0ABM9FJ63</accession>
<evidence type="ECO:0000313" key="16">
    <source>
        <dbReference type="Proteomes" id="UP001152658"/>
    </source>
</evidence>
<proteinExistence type="inferred from homology"/>
<feature type="domain" description="Methyl-accepting transducer" evidence="13">
    <location>
        <begin position="293"/>
        <end position="529"/>
    </location>
</feature>
<evidence type="ECO:0000256" key="7">
    <source>
        <dbReference type="ARBA" id="ARBA00022989"/>
    </source>
</evidence>
<dbReference type="SMART" id="SM00304">
    <property type="entry name" value="HAMP"/>
    <property type="match status" value="1"/>
</dbReference>
<evidence type="ECO:0000259" key="13">
    <source>
        <dbReference type="PROSITE" id="PS50111"/>
    </source>
</evidence>
<comment type="caution">
    <text evidence="15">The sequence shown here is derived from an EMBL/GenBank/DDBJ whole genome shotgun (WGS) entry which is preliminary data.</text>
</comment>
<evidence type="ECO:0000256" key="6">
    <source>
        <dbReference type="ARBA" id="ARBA00022692"/>
    </source>
</evidence>
<dbReference type="Proteomes" id="UP001152658">
    <property type="component" value="Unassembled WGS sequence"/>
</dbReference>
<name>A0ABM9FJ63_9VIBR</name>
<gene>
    <name evidence="15" type="ORF">VAE063_1000431</name>
</gene>
<feature type="transmembrane region" description="Helical" evidence="12">
    <location>
        <begin position="212"/>
        <end position="235"/>
    </location>
</feature>
<keyword evidence="4" id="KW-0145">Chemotaxis</keyword>
<evidence type="ECO:0000256" key="12">
    <source>
        <dbReference type="SAM" id="Phobius"/>
    </source>
</evidence>
<protein>
    <submittedName>
        <fullName evidence="15">Chemotaxis protein</fullName>
    </submittedName>
</protein>
<dbReference type="SUPFAM" id="SSF58104">
    <property type="entry name" value="Methyl-accepting chemotaxis protein (MCP) signaling domain"/>
    <property type="match status" value="1"/>
</dbReference>
<evidence type="ECO:0000313" key="15">
    <source>
        <dbReference type="EMBL" id="CAH8193708.1"/>
    </source>
</evidence>
<keyword evidence="7 12" id="KW-1133">Transmembrane helix</keyword>
<dbReference type="InterPro" id="IPR003122">
    <property type="entry name" value="Tar_rcpt_lig-bd"/>
</dbReference>
<reference evidence="15" key="1">
    <citation type="submission" date="2022-06" db="EMBL/GenBank/DDBJ databases">
        <authorList>
            <person name="Goudenege D."/>
            <person name="Le Roux F."/>
        </authorList>
    </citation>
    <scope>NUCLEOTIDE SEQUENCE</scope>
    <source>
        <strain evidence="15">12-063</strain>
    </source>
</reference>
<feature type="domain" description="HAMP" evidence="14">
    <location>
        <begin position="236"/>
        <end position="288"/>
    </location>
</feature>
<evidence type="ECO:0000256" key="10">
    <source>
        <dbReference type="ARBA" id="ARBA00029447"/>
    </source>
</evidence>
<dbReference type="Pfam" id="PF02203">
    <property type="entry name" value="TarH"/>
    <property type="match status" value="1"/>
</dbReference>
<dbReference type="CDD" id="cd11386">
    <property type="entry name" value="MCP_signal"/>
    <property type="match status" value="1"/>
</dbReference>
<dbReference type="SMART" id="SM00283">
    <property type="entry name" value="MA"/>
    <property type="match status" value="1"/>
</dbReference>
<evidence type="ECO:0000256" key="5">
    <source>
        <dbReference type="ARBA" id="ARBA00022519"/>
    </source>
</evidence>
<dbReference type="PRINTS" id="PR00260">
    <property type="entry name" value="CHEMTRNSDUCR"/>
</dbReference>
<dbReference type="InterPro" id="IPR004090">
    <property type="entry name" value="Chemotax_Me-accpt_rcpt"/>
</dbReference>
<keyword evidence="8 12" id="KW-0472">Membrane</keyword>
<evidence type="ECO:0000256" key="11">
    <source>
        <dbReference type="PROSITE-ProRule" id="PRU00284"/>
    </source>
</evidence>
<evidence type="ECO:0000256" key="2">
    <source>
        <dbReference type="ARBA" id="ARBA00022475"/>
    </source>
</evidence>
<dbReference type="Gene3D" id="1.10.287.950">
    <property type="entry name" value="Methyl-accepting chemotaxis protein"/>
    <property type="match status" value="1"/>
</dbReference>
<keyword evidence="16" id="KW-1185">Reference proteome</keyword>
<keyword evidence="3" id="KW-0488">Methylation</keyword>
<keyword evidence="2" id="KW-1003">Cell membrane</keyword>
<dbReference type="InterPro" id="IPR004089">
    <property type="entry name" value="MCPsignal_dom"/>
</dbReference>
<dbReference type="PANTHER" id="PTHR32089:SF120">
    <property type="entry name" value="METHYL-ACCEPTING CHEMOTAXIS PROTEIN TLPQ"/>
    <property type="match status" value="1"/>
</dbReference>
<comment type="subcellular location">
    <subcellularLocation>
        <location evidence="1">Cell inner membrane</location>
        <topology evidence="1">Multi-pass membrane protein</topology>
    </subcellularLocation>
</comment>
<dbReference type="EMBL" id="CALYLK010000001">
    <property type="protein sequence ID" value="CAH8193708.1"/>
    <property type="molecule type" value="Genomic_DNA"/>
</dbReference>
<dbReference type="InterPro" id="IPR003660">
    <property type="entry name" value="HAMP_dom"/>
</dbReference>
<dbReference type="Pfam" id="PF00015">
    <property type="entry name" value="MCPsignal"/>
    <property type="match status" value="1"/>
</dbReference>
<sequence length="565" mass="61741">MSMVEVSKETPPSGWRKIFSSVSVRLKTIAVITTCFFVLLTYEGIKGMQMAADSIEDLYSEGMQHTIRAGKVLDELGSARSQLLLAFQHEPGSQFVDMHDHVIDQHIESIQRSVQALHHIIDNEILSSPLSDMEKAQVNRLADKLDDITQNGFNTALQYLKENQYTEANLTLLKKINPLFKQVTQEAEGFLSIQIEEGASNFQQANHNIEQYMWMATILVSIAVLTIIGLSVLIVRRISLASQQLGKSSDLISKGDLTQRIQLTGQDEFAHIAQYVNRIVASFQHVVQTNKDSTTQLALAAEESSAVAVQTKQNVIDQQTQTQLVATAIHEFTATVNEVAQSASNAASASEQADRAAEQGQSIVQETITMISNLSQEMQESVVGMQRLARETEEIGSVVDVIQGISEQTNLLALNAAIEAARAGEQGRGFAVVADEVRTLASRTQKSTEEIQQTIQRLQQGSRESTTRLESGADNARLAVDKAQLAGESLTQITAAVDQINAMNAQIATAAEQQSLVTEDINQNITIISDIANQTASGAEQSSQATLELARLAETLKAETETYRV</sequence>
<keyword evidence="6 12" id="KW-0812">Transmembrane</keyword>
<evidence type="ECO:0000256" key="8">
    <source>
        <dbReference type="ARBA" id="ARBA00023136"/>
    </source>
</evidence>
<keyword evidence="9 11" id="KW-0807">Transducer</keyword>
<evidence type="ECO:0000256" key="9">
    <source>
        <dbReference type="ARBA" id="ARBA00023224"/>
    </source>
</evidence>
<dbReference type="PANTHER" id="PTHR32089">
    <property type="entry name" value="METHYL-ACCEPTING CHEMOTAXIS PROTEIN MCPB"/>
    <property type="match status" value="1"/>
</dbReference>
<evidence type="ECO:0000259" key="14">
    <source>
        <dbReference type="PROSITE" id="PS50885"/>
    </source>
</evidence>
<evidence type="ECO:0000256" key="1">
    <source>
        <dbReference type="ARBA" id="ARBA00004429"/>
    </source>
</evidence>
<dbReference type="CDD" id="cd06225">
    <property type="entry name" value="HAMP"/>
    <property type="match status" value="1"/>
</dbReference>
<evidence type="ECO:0000256" key="3">
    <source>
        <dbReference type="ARBA" id="ARBA00022481"/>
    </source>
</evidence>
<dbReference type="PROSITE" id="PS50111">
    <property type="entry name" value="CHEMOTAXIS_TRANSDUC_2"/>
    <property type="match status" value="1"/>
</dbReference>
<organism evidence="15 16">
    <name type="scientific">Vibrio aestuarianus</name>
    <dbReference type="NCBI Taxonomy" id="28171"/>
    <lineage>
        <taxon>Bacteria</taxon>
        <taxon>Pseudomonadati</taxon>
        <taxon>Pseudomonadota</taxon>
        <taxon>Gammaproteobacteria</taxon>
        <taxon>Vibrionales</taxon>
        <taxon>Vibrionaceae</taxon>
        <taxon>Vibrio</taxon>
    </lineage>
</organism>